<keyword evidence="2" id="KW-1185">Reference proteome</keyword>
<organism evidence="1 2">
    <name type="scientific">Vaccinium darrowii</name>
    <dbReference type="NCBI Taxonomy" id="229202"/>
    <lineage>
        <taxon>Eukaryota</taxon>
        <taxon>Viridiplantae</taxon>
        <taxon>Streptophyta</taxon>
        <taxon>Embryophyta</taxon>
        <taxon>Tracheophyta</taxon>
        <taxon>Spermatophyta</taxon>
        <taxon>Magnoliopsida</taxon>
        <taxon>eudicotyledons</taxon>
        <taxon>Gunneridae</taxon>
        <taxon>Pentapetalae</taxon>
        <taxon>asterids</taxon>
        <taxon>Ericales</taxon>
        <taxon>Ericaceae</taxon>
        <taxon>Vaccinioideae</taxon>
        <taxon>Vaccinieae</taxon>
        <taxon>Vaccinium</taxon>
    </lineage>
</organism>
<gene>
    <name evidence="1" type="ORF">Vadar_007110</name>
</gene>
<evidence type="ECO:0000313" key="2">
    <source>
        <dbReference type="Proteomes" id="UP000828048"/>
    </source>
</evidence>
<proteinExistence type="predicted"/>
<dbReference type="Proteomes" id="UP000828048">
    <property type="component" value="Chromosome 12"/>
</dbReference>
<comment type="caution">
    <text evidence="1">The sequence shown here is derived from an EMBL/GenBank/DDBJ whole genome shotgun (WGS) entry which is preliminary data.</text>
</comment>
<evidence type="ECO:0000313" key="1">
    <source>
        <dbReference type="EMBL" id="KAH7862605.1"/>
    </source>
</evidence>
<name>A0ACB7ZAI7_9ERIC</name>
<accession>A0ACB7ZAI7</accession>
<protein>
    <submittedName>
        <fullName evidence="1">Uncharacterized protein</fullName>
    </submittedName>
</protein>
<reference evidence="1 2" key="1">
    <citation type="journal article" date="2021" name="Hortic Res">
        <title>High-quality reference genome and annotation aids understanding of berry development for evergreen blueberry (Vaccinium darrowii).</title>
        <authorList>
            <person name="Yu J."/>
            <person name="Hulse-Kemp A.M."/>
            <person name="Babiker E."/>
            <person name="Staton M."/>
        </authorList>
    </citation>
    <scope>NUCLEOTIDE SEQUENCE [LARGE SCALE GENOMIC DNA]</scope>
    <source>
        <strain evidence="2">cv. NJ 8807/NJ 8810</strain>
        <tissue evidence="1">Young leaf</tissue>
    </source>
</reference>
<dbReference type="EMBL" id="CM037162">
    <property type="protein sequence ID" value="KAH7862605.1"/>
    <property type="molecule type" value="Genomic_DNA"/>
</dbReference>
<sequence>MDRRVCRKVAKTGNDKVVLPSHPEREEGLSLDHKGLVDWSRLPTDIVIKLFSTLSRCDQANLASTCQTRRNIGMSSCLWQSLDLRAYKCDATTASSLASRCENLQKLRFRGHETAEAIINLKARGLREISGDLCRKITDTTLTMIAARHEALETLQLGPFCVRISSNAIKAIAICCPNLRKLRLSGIHDIDGDAINALAKHCPSLIEIGFVDCRTIDEVAVGNIVSLRFLSVAGTTRMNWGLVSQHWTKLPNLKGLDVSRTNITRSVVLTMLSSSEGLKVLCALDCPALEEGDRGSTEYYARGKLIIAFFTEIFKTLASLIEEIRTKESNVFADWRNMKEDKNVDEIMTWVEWILSYSLFCIADARPLSFNNFWLSQGVALLLNLLQSSQEDVQEMAATALATFVVIVNQNARVDGRIAEAVLRGGGIRLLLNLARSCREGLQSEATKAITNLSVNADVAKAVVEGGIGTLSNLARSMYRSVAEEAARGLWNLSVTEEHKHAIAAAGGVKALVDLIFKWRTSGDRVLECAAGALANIATDDKLGMEVAELGGVRALAMLAQNCESVLVLKQTARALANLASLAYDNGTQAAVGVARETGAVQALVELTYSNHEGVRTETAGALWNLLFDDGRNSEAIAAAGGVEALVSLAQSSLEASDSEDIWEIAAGASWRLAVSEVMRDWEYGGIQRATFRVRSYGQADLG</sequence>